<keyword evidence="1" id="KW-1133">Transmembrane helix</keyword>
<dbReference type="KEGG" id="nik:F5I99_19180"/>
<dbReference type="RefSeq" id="WP_014579481.1">
    <property type="nucleotide sequence ID" value="NZ_CP044223.1"/>
</dbReference>
<feature type="transmembrane region" description="Helical" evidence="1">
    <location>
        <begin position="122"/>
        <end position="143"/>
    </location>
</feature>
<keyword evidence="3" id="KW-1185">Reference proteome</keyword>
<dbReference type="Pfam" id="PF11657">
    <property type="entry name" value="Activator-TraM"/>
    <property type="match status" value="1"/>
</dbReference>
<dbReference type="InterPro" id="IPR028140">
    <property type="entry name" value="TraM"/>
</dbReference>
<dbReference type="NCBIfam" id="NF010470">
    <property type="entry name" value="PRK13895.1"/>
    <property type="match status" value="1"/>
</dbReference>
<gene>
    <name evidence="2" type="ORF">F5I99_19180</name>
</gene>
<dbReference type="GO" id="GO:0009372">
    <property type="term" value="P:quorum sensing"/>
    <property type="evidence" value="ECO:0007669"/>
    <property type="project" value="InterPro"/>
</dbReference>
<geneLocation type="plasmid" evidence="2 3">
    <name>unnamed1</name>
</geneLocation>
<evidence type="ECO:0000313" key="2">
    <source>
        <dbReference type="EMBL" id="QEW08707.1"/>
    </source>
</evidence>
<evidence type="ECO:0000256" key="1">
    <source>
        <dbReference type="SAM" id="Phobius"/>
    </source>
</evidence>
<name>A0A5J6LJC0_9GAMM</name>
<dbReference type="Proteomes" id="UP000325606">
    <property type="component" value="Plasmid unnamed1"/>
</dbReference>
<keyword evidence="2" id="KW-0614">Plasmid</keyword>
<dbReference type="EMBL" id="CP044223">
    <property type="protein sequence ID" value="QEW08707.1"/>
    <property type="molecule type" value="Genomic_DNA"/>
</dbReference>
<reference evidence="2 3" key="1">
    <citation type="submission" date="2019-09" db="EMBL/GenBank/DDBJ databases">
        <title>Nitrincola iocasae sp. nov., a bacterium isolated from the sediment collected at a cold seep field in South China Sea.</title>
        <authorList>
            <person name="Zhang H."/>
            <person name="Wang H."/>
            <person name="Li C."/>
        </authorList>
    </citation>
    <scope>NUCLEOTIDE SEQUENCE [LARGE SCALE GENOMIC DNA]</scope>
    <source>
        <strain evidence="2 3">KXZD1103</strain>
        <plasmid evidence="2 3">unnamed1</plasmid>
    </source>
</reference>
<proteinExistence type="predicted"/>
<keyword evidence="1" id="KW-0472">Membrane</keyword>
<accession>A0A5J6LJC0</accession>
<organism evidence="2 3">
    <name type="scientific">Nitrincola iocasae</name>
    <dbReference type="NCBI Taxonomy" id="2614693"/>
    <lineage>
        <taxon>Bacteria</taxon>
        <taxon>Pseudomonadati</taxon>
        <taxon>Pseudomonadota</taxon>
        <taxon>Gammaproteobacteria</taxon>
        <taxon>Oceanospirillales</taxon>
        <taxon>Oceanospirillaceae</taxon>
        <taxon>Nitrincola</taxon>
    </lineage>
</organism>
<protein>
    <submittedName>
        <fullName evidence="2">Conjugal transfer protein TraM</fullName>
    </submittedName>
</protein>
<keyword evidence="1" id="KW-0812">Transmembrane</keyword>
<sequence length="145" mass="15731">MSDKIEETIKEIAAKHGIAVGRDDPILILQTINDRLMQESTAAQQANLDAFKSELEEIAHRWGDDAKNKAERTLNAALAASKEAMAATIKENAKATAAAARQQVEEAIAQELKPSIREARRVSYMNLIAAGMAVFAAGLALWASW</sequence>
<dbReference type="AlphaFoldDB" id="A0A5J6LJC0"/>
<evidence type="ECO:0000313" key="3">
    <source>
        <dbReference type="Proteomes" id="UP000325606"/>
    </source>
</evidence>